<dbReference type="Proteomes" id="UP000306552">
    <property type="component" value="Unassembled WGS sequence"/>
</dbReference>
<dbReference type="AlphaFoldDB" id="A0A4V6ALG0"/>
<evidence type="ECO:0000256" key="1">
    <source>
        <dbReference type="ARBA" id="ARBA00001947"/>
    </source>
</evidence>
<evidence type="ECO:0000256" key="4">
    <source>
        <dbReference type="ARBA" id="ARBA00022833"/>
    </source>
</evidence>
<accession>A0A4V6ALG0</accession>
<comment type="caution">
    <text evidence="6">The sequence shown here is derived from an EMBL/GenBank/DDBJ whole genome shotgun (WGS) entry which is preliminary data.</text>
</comment>
<dbReference type="Pfam" id="PF24827">
    <property type="entry name" value="AstE_AspA_cat"/>
    <property type="match status" value="1"/>
</dbReference>
<dbReference type="InterPro" id="IPR050178">
    <property type="entry name" value="AspA/AstE_fam"/>
</dbReference>
<evidence type="ECO:0000313" key="6">
    <source>
        <dbReference type="EMBL" id="TKS56425.1"/>
    </source>
</evidence>
<dbReference type="InterPro" id="IPR055438">
    <property type="entry name" value="AstE_AspA_cat"/>
</dbReference>
<reference evidence="6 7" key="1">
    <citation type="submission" date="2019-04" db="EMBL/GenBank/DDBJ databases">
        <title>Psychroflexus halotolerans sp. nov., isolated from a marine solar saltern.</title>
        <authorList>
            <person name="Feng X."/>
        </authorList>
    </citation>
    <scope>NUCLEOTIDE SEQUENCE [LARGE SCALE GENOMIC DNA]</scope>
    <source>
        <strain evidence="6 7">WDS2C27</strain>
    </source>
</reference>
<proteinExistence type="predicted"/>
<protein>
    <recommendedName>
        <fullName evidence="5">Succinylglutamate desuccinylase/Aspartoacylase catalytic domain-containing protein</fullName>
    </recommendedName>
</protein>
<dbReference type="PANTHER" id="PTHR15162:SF7">
    <property type="entry name" value="SUCCINYLGLUTAMATE DESUCCINYLASE"/>
    <property type="match status" value="1"/>
</dbReference>
<organism evidence="6 7">
    <name type="scientific">Mesohalobacter halotolerans</name>
    <dbReference type="NCBI Taxonomy" id="1883405"/>
    <lineage>
        <taxon>Bacteria</taxon>
        <taxon>Pseudomonadati</taxon>
        <taxon>Bacteroidota</taxon>
        <taxon>Flavobacteriia</taxon>
        <taxon>Flavobacteriales</taxon>
        <taxon>Flavobacteriaceae</taxon>
        <taxon>Mesohalobacter</taxon>
    </lineage>
</organism>
<dbReference type="GO" id="GO:0005829">
    <property type="term" value="C:cytosol"/>
    <property type="evidence" value="ECO:0007669"/>
    <property type="project" value="TreeGrafter"/>
</dbReference>
<evidence type="ECO:0000313" key="7">
    <source>
        <dbReference type="Proteomes" id="UP000306552"/>
    </source>
</evidence>
<keyword evidence="3" id="KW-0378">Hydrolase</keyword>
<comment type="cofactor">
    <cofactor evidence="1">
        <name>Zn(2+)</name>
        <dbReference type="ChEBI" id="CHEBI:29105"/>
    </cofactor>
</comment>
<dbReference type="OrthoDB" id="1523003at2"/>
<feature type="domain" description="Succinylglutamate desuccinylase/Aspartoacylase catalytic" evidence="5">
    <location>
        <begin position="18"/>
        <end position="155"/>
    </location>
</feature>
<dbReference type="EMBL" id="SWMU01000002">
    <property type="protein sequence ID" value="TKS56425.1"/>
    <property type="molecule type" value="Genomic_DNA"/>
</dbReference>
<keyword evidence="7" id="KW-1185">Reference proteome</keyword>
<dbReference type="SUPFAM" id="SSF53187">
    <property type="entry name" value="Zn-dependent exopeptidases"/>
    <property type="match status" value="1"/>
</dbReference>
<dbReference type="Gene3D" id="3.40.630.10">
    <property type="entry name" value="Zn peptidases"/>
    <property type="match status" value="1"/>
</dbReference>
<dbReference type="GO" id="GO:0016788">
    <property type="term" value="F:hydrolase activity, acting on ester bonds"/>
    <property type="evidence" value="ECO:0007669"/>
    <property type="project" value="InterPro"/>
</dbReference>
<dbReference type="RefSeq" id="WP_138931527.1">
    <property type="nucleotide sequence ID" value="NZ_SWMU01000002.1"/>
</dbReference>
<keyword evidence="2" id="KW-0479">Metal-binding</keyword>
<keyword evidence="4" id="KW-0862">Zinc</keyword>
<dbReference type="PANTHER" id="PTHR15162">
    <property type="entry name" value="ASPARTOACYLASE"/>
    <property type="match status" value="1"/>
</dbReference>
<evidence type="ECO:0000256" key="3">
    <source>
        <dbReference type="ARBA" id="ARBA00022801"/>
    </source>
</evidence>
<sequence>MPKPERLIASIEKNPDWPTLIFFCCIHGNEKAGYLALQSFFDHIHDFSDKIQGNLYGIFGNQEAYLQEYRFLDKDLNRIWTKSHLEESSRKPSVSEYHELTEIYNVLYDILKRSKSKVFCIDLHTTSGSTHPFIVMNDALINRAFVRNLGYPVIFNVESFIEGALLNLLNDLGHVSLAFEGGEHYSQDSIKELKVFCYKALYHTGMISSEDLINMGILDQYFRSKPAKYFEVVFRQDLKPNDVFNMCGNYLNFQRLKKGERIATLNEKSIYAPKNFQIFMPLYQKKGEDGFFYVKHMNRFKLKVARIFRKIKAENILTYIPGIEKVNFYTLSISKPLLRFIPKRLMFALGYRKSIEIDEQKIYFTKQERKLKKLPKLSSFVSPYQNLTKT</sequence>
<evidence type="ECO:0000259" key="5">
    <source>
        <dbReference type="Pfam" id="PF24827"/>
    </source>
</evidence>
<name>A0A4V6ALG0_9FLAO</name>
<gene>
    <name evidence="6" type="ORF">FCN74_05110</name>
</gene>
<dbReference type="GO" id="GO:0046872">
    <property type="term" value="F:metal ion binding"/>
    <property type="evidence" value="ECO:0007669"/>
    <property type="project" value="UniProtKB-KW"/>
</dbReference>
<evidence type="ECO:0000256" key="2">
    <source>
        <dbReference type="ARBA" id="ARBA00022723"/>
    </source>
</evidence>